<feature type="region of interest" description="Disordered" evidence="1">
    <location>
        <begin position="501"/>
        <end position="528"/>
    </location>
</feature>
<feature type="region of interest" description="Disordered" evidence="1">
    <location>
        <begin position="588"/>
        <end position="610"/>
    </location>
</feature>
<name>A0A024TN37_9STRA</name>
<feature type="compositionally biased region" description="Basic and acidic residues" evidence="1">
    <location>
        <begin position="715"/>
        <end position="727"/>
    </location>
</feature>
<feature type="region of interest" description="Disordered" evidence="1">
    <location>
        <begin position="339"/>
        <end position="389"/>
    </location>
</feature>
<dbReference type="AlphaFoldDB" id="A0A024TN37"/>
<dbReference type="GeneID" id="20088396"/>
<feature type="compositionally biased region" description="Polar residues" evidence="1">
    <location>
        <begin position="728"/>
        <end position="743"/>
    </location>
</feature>
<dbReference type="STRING" id="157072.A0A024TN37"/>
<dbReference type="VEuPathDB" id="FungiDB:H310_11346"/>
<dbReference type="EMBL" id="KI913982">
    <property type="protein sequence ID" value="ETV95046.1"/>
    <property type="molecule type" value="Genomic_DNA"/>
</dbReference>
<protein>
    <submittedName>
        <fullName evidence="2">Uncharacterized protein</fullName>
    </submittedName>
</protein>
<feature type="region of interest" description="Disordered" evidence="1">
    <location>
        <begin position="661"/>
        <end position="680"/>
    </location>
</feature>
<feature type="compositionally biased region" description="Low complexity" evidence="1">
    <location>
        <begin position="514"/>
        <end position="525"/>
    </location>
</feature>
<proteinExistence type="predicted"/>
<feature type="region of interest" description="Disordered" evidence="1">
    <location>
        <begin position="714"/>
        <end position="756"/>
    </location>
</feature>
<accession>A0A024TN37</accession>
<reference evidence="2" key="1">
    <citation type="submission" date="2013-12" db="EMBL/GenBank/DDBJ databases">
        <title>The Genome Sequence of Aphanomyces invadans NJM9701.</title>
        <authorList>
            <consortium name="The Broad Institute Genomics Platform"/>
            <person name="Russ C."/>
            <person name="Tyler B."/>
            <person name="van West P."/>
            <person name="Dieguez-Uribeondo J."/>
            <person name="Young S.K."/>
            <person name="Zeng Q."/>
            <person name="Gargeya S."/>
            <person name="Fitzgerald M."/>
            <person name="Abouelleil A."/>
            <person name="Alvarado L."/>
            <person name="Chapman S.B."/>
            <person name="Gainer-Dewar J."/>
            <person name="Goldberg J."/>
            <person name="Griggs A."/>
            <person name="Gujja S."/>
            <person name="Hansen M."/>
            <person name="Howarth C."/>
            <person name="Imamovic A."/>
            <person name="Ireland A."/>
            <person name="Larimer J."/>
            <person name="McCowan C."/>
            <person name="Murphy C."/>
            <person name="Pearson M."/>
            <person name="Poon T.W."/>
            <person name="Priest M."/>
            <person name="Roberts A."/>
            <person name="Saif S."/>
            <person name="Shea T."/>
            <person name="Sykes S."/>
            <person name="Wortman J."/>
            <person name="Nusbaum C."/>
            <person name="Birren B."/>
        </authorList>
    </citation>
    <scope>NUCLEOTIDE SEQUENCE [LARGE SCALE GENOMIC DNA]</scope>
    <source>
        <strain evidence="2">NJM9701</strain>
    </source>
</reference>
<evidence type="ECO:0000256" key="1">
    <source>
        <dbReference type="SAM" id="MobiDB-lite"/>
    </source>
</evidence>
<organism evidence="2">
    <name type="scientific">Aphanomyces invadans</name>
    <dbReference type="NCBI Taxonomy" id="157072"/>
    <lineage>
        <taxon>Eukaryota</taxon>
        <taxon>Sar</taxon>
        <taxon>Stramenopiles</taxon>
        <taxon>Oomycota</taxon>
        <taxon>Saprolegniomycetes</taxon>
        <taxon>Saprolegniales</taxon>
        <taxon>Verrucalvaceae</taxon>
        <taxon>Aphanomyces</taxon>
    </lineage>
</organism>
<feature type="compositionally biased region" description="Polar residues" evidence="1">
    <location>
        <begin position="358"/>
        <end position="383"/>
    </location>
</feature>
<dbReference type="RefSeq" id="XP_008876220.1">
    <property type="nucleotide sequence ID" value="XM_008877998.1"/>
</dbReference>
<evidence type="ECO:0000313" key="2">
    <source>
        <dbReference type="EMBL" id="ETV95046.1"/>
    </source>
</evidence>
<sequence length="794" mass="86195">MATRGDGGRQVLTIKDISTKNAQQLRHDALRLVLEGVVQLEVDVHASYERQGNMAYYSEENLARRLAIRNHPLLQRLTCALWRLVCRTSSPMDFDGYTTLLIRLHKILMEHFDADMSFVQIQHDWDSDTKGKAALSYAEFHLALFELVDIWCDSIHVADYISLLYLILEGITRVDSATFKLRPLEEILYTDVVDAALQRTVHDIESIMATMIIEPVDAVPDGKAQVVASSTQLDLRCPLDREQGIDKAATDTEARGRTAADVAAVADAMEGRSGLRSIADSALSAPAQSHAVLPPASTAALPPDRYDPVIVAMNPNLHMDSPPRPLALDDSDRHLLTSLPSLAPWGDDPPTLPRCNGTPKSSTLQTASDSSLCQMQPSTQSHGASPVLEKHASMSRLLPDSQRLVAASQPAPGRGLAKLVKETAPLDQREFGGFKIKSSRDLTAPVARPKPVLAPIGVTLVGALTKATLPAEDSNANRIDEIRKAFQNKPRQSFVRKRTPPRLGILDTKPPVAPATAMPTNPAANDSPAKLKRKATEIHKESSELVADLAPSTPGAGIPSHCAGPRIASPIMSRCRTGQLDAEASAMLPPNDIDDVHSGNPPRHAKPPPSHDVIELAAHHLAMISQLPPRPAGATKHLLPRRYRRIPALDLQAPPVEAELRASPVRTPQRPSQAPHLPAARMPLLLDRPTLPQLLDMEKDAVPSTFQGHGPAVVRESKSLQPRKPDTTHQQPTTRTQGSTGQMHHTPPPGIAHNANESLPVLHHHPSRSTPATTTSKALDEARLPLAVRVRPVV</sequence>
<dbReference type="eggNOG" id="ENOG502SA8W">
    <property type="taxonomic scope" value="Eukaryota"/>
</dbReference>
<gene>
    <name evidence="2" type="ORF">H310_11346</name>
</gene>
<dbReference type="OrthoDB" id="74366at2759"/>